<reference evidence="1 2" key="1">
    <citation type="submission" date="2018-02" db="EMBL/GenBank/DDBJ databases">
        <title>Genomic Reconstructions from Amazon Rainforest and Pasture Soil Reveal Novel Insights into the Physiology of Candidate Phyla in Tropical Sites.</title>
        <authorList>
            <person name="Kroeger M.E."/>
            <person name="Delmont T."/>
            <person name="Eren A.M."/>
            <person name="Guo J."/>
            <person name="Meyer K.M."/>
            <person name="Khan K."/>
            <person name="Rodrigues J.L.M."/>
            <person name="Bohannan B.J.M."/>
            <person name="Tringe S."/>
            <person name="Borges C.D."/>
            <person name="Tiedje J."/>
            <person name="Tsai S.M."/>
            <person name="Nusslein K."/>
        </authorList>
    </citation>
    <scope>NUCLEOTIDE SEQUENCE [LARGE SCALE GENOMIC DNA]</scope>
    <source>
        <strain evidence="1">Amazon FNV 2010 28 9</strain>
    </source>
</reference>
<dbReference type="EMBL" id="PSRQ01000032">
    <property type="protein sequence ID" value="PWU23496.1"/>
    <property type="molecule type" value="Genomic_DNA"/>
</dbReference>
<dbReference type="SUPFAM" id="SSF48264">
    <property type="entry name" value="Cytochrome P450"/>
    <property type="match status" value="1"/>
</dbReference>
<evidence type="ECO:0000313" key="2">
    <source>
        <dbReference type="Proteomes" id="UP000246104"/>
    </source>
</evidence>
<dbReference type="Proteomes" id="UP000246104">
    <property type="component" value="Unassembled WGS sequence"/>
</dbReference>
<feature type="non-terminal residue" evidence="1">
    <location>
        <position position="327"/>
    </location>
</feature>
<name>A0A317JNW9_9BACT</name>
<organism evidence="1 2">
    <name type="scientific">Candidatus Cerribacteria bacterium 'Amazon FNV 2010 28 9'</name>
    <dbReference type="NCBI Taxonomy" id="2081795"/>
    <lineage>
        <taxon>Bacteria</taxon>
        <taxon>Candidatus Cerribacteria</taxon>
    </lineage>
</organism>
<dbReference type="InterPro" id="IPR036396">
    <property type="entry name" value="Cyt_P450_sf"/>
</dbReference>
<dbReference type="GO" id="GO:0016705">
    <property type="term" value="F:oxidoreductase activity, acting on paired donors, with incorporation or reduction of molecular oxygen"/>
    <property type="evidence" value="ECO:0007669"/>
    <property type="project" value="InterPro"/>
</dbReference>
<accession>A0A317JNW9</accession>
<protein>
    <submittedName>
        <fullName evidence="1">Uncharacterized protein</fullName>
    </submittedName>
</protein>
<dbReference type="GO" id="GO:0005506">
    <property type="term" value="F:iron ion binding"/>
    <property type="evidence" value="ECO:0007669"/>
    <property type="project" value="InterPro"/>
</dbReference>
<evidence type="ECO:0000313" key="1">
    <source>
        <dbReference type="EMBL" id="PWU23496.1"/>
    </source>
</evidence>
<dbReference type="AlphaFoldDB" id="A0A317JNW9"/>
<comment type="caution">
    <text evidence="1">The sequence shown here is derived from an EMBL/GenBank/DDBJ whole genome shotgun (WGS) entry which is preliminary data.</text>
</comment>
<gene>
    <name evidence="1" type="ORF">C5B42_03015</name>
</gene>
<dbReference type="Gene3D" id="1.10.630.10">
    <property type="entry name" value="Cytochrome P450"/>
    <property type="match status" value="1"/>
</dbReference>
<proteinExistence type="predicted"/>
<dbReference type="GO" id="GO:0004497">
    <property type="term" value="F:monooxygenase activity"/>
    <property type="evidence" value="ECO:0007669"/>
    <property type="project" value="InterPro"/>
</dbReference>
<sequence>MSKERRFMFAEKRPNYLLPVKRKKRGIPAVLDNIQLLLNYEKLEVFCQELLAENGIAIVGNQLYTSRPDFLNMIHEDERDINGSHRFGRGAADSLGEGTGGGIVSIPTGSVWERIRDIATPDFKAGAIYKKAMPHAQEIFYAYCQEVAAQLQQEAWQDGELPMDGEVPIFADLRRLTEEVATAHLYPEFSSEMHHSEYQRILENFKSAVTVAGVPALIGIHLPPFLVDQAREKLQATCLELMQQPAVRAAEAKDPSLLGKLANEFLLNGETDLFVGTVTEIISAGSETASAIASFSVKELTRPESAQWQQQILQEMKDAGVVLTASP</sequence>
<dbReference type="GO" id="GO:0020037">
    <property type="term" value="F:heme binding"/>
    <property type="evidence" value="ECO:0007669"/>
    <property type="project" value="InterPro"/>
</dbReference>